<evidence type="ECO:0000313" key="2">
    <source>
        <dbReference type="Proteomes" id="UP000190539"/>
    </source>
</evidence>
<dbReference type="EMBL" id="MVFC01000006">
    <property type="protein sequence ID" value="OON80870.1"/>
    <property type="molecule type" value="Genomic_DNA"/>
</dbReference>
<evidence type="ECO:0008006" key="3">
    <source>
        <dbReference type="Google" id="ProtNLM"/>
    </source>
</evidence>
<dbReference type="RefSeq" id="WP_077967116.1">
    <property type="nucleotide sequence ID" value="NZ_CP045178.1"/>
</dbReference>
<protein>
    <recommendedName>
        <fullName evidence="3">Secreted protein</fullName>
    </recommendedName>
</protein>
<organism evidence="1 2">
    <name type="scientific">Streptomyces tsukubensis</name>
    <dbReference type="NCBI Taxonomy" id="83656"/>
    <lineage>
        <taxon>Bacteria</taxon>
        <taxon>Bacillati</taxon>
        <taxon>Actinomycetota</taxon>
        <taxon>Actinomycetes</taxon>
        <taxon>Kitasatosporales</taxon>
        <taxon>Streptomycetaceae</taxon>
        <taxon>Streptomyces</taxon>
    </lineage>
</organism>
<dbReference type="OrthoDB" id="3855669at2"/>
<evidence type="ECO:0000313" key="1">
    <source>
        <dbReference type="EMBL" id="OON80870.1"/>
    </source>
</evidence>
<dbReference type="Proteomes" id="UP000190539">
    <property type="component" value="Unassembled WGS sequence"/>
</dbReference>
<reference evidence="1 2" key="1">
    <citation type="submission" date="2017-02" db="EMBL/GenBank/DDBJ databases">
        <title>Draft Genome Sequence of Streptomyces tsukubaensis F601, a Producer of the immunosuppressant tacrolimus FK506.</title>
        <authorList>
            <person name="Zong G."/>
            <person name="Zhong C."/>
            <person name="Fu J."/>
            <person name="Qin R."/>
            <person name="Cao G."/>
        </authorList>
    </citation>
    <scope>NUCLEOTIDE SEQUENCE [LARGE SCALE GENOMIC DNA]</scope>
    <source>
        <strain evidence="1 2">F601</strain>
    </source>
</reference>
<dbReference type="STRING" id="83656.B1H18_10830"/>
<keyword evidence="2" id="KW-1185">Reference proteome</keyword>
<name>A0A1V4AAL6_9ACTN</name>
<sequence length="71" mass="7399">MKPPVGSYVVDVASGRVGKVLGHEGAYVQLVPIGGGRAWECAPGALRRATAGERIRAANSRVNARSRGEVL</sequence>
<proteinExistence type="predicted"/>
<accession>A0A1V4AAL6</accession>
<comment type="caution">
    <text evidence="1">The sequence shown here is derived from an EMBL/GenBank/DDBJ whole genome shotgun (WGS) entry which is preliminary data.</text>
</comment>
<gene>
    <name evidence="1" type="ORF">B1H18_10830</name>
</gene>
<dbReference type="AlphaFoldDB" id="A0A1V4AAL6"/>